<gene>
    <name evidence="2" type="ORF">MGYG_04257</name>
</gene>
<name>E4URZ5_ARTGP</name>
<evidence type="ECO:0000256" key="1">
    <source>
        <dbReference type="SAM" id="MobiDB-lite"/>
    </source>
</evidence>
<dbReference type="GeneID" id="10029370"/>
<dbReference type="EMBL" id="DS989824">
    <property type="protein sequence ID" value="EFR01252.1"/>
    <property type="molecule type" value="Genomic_DNA"/>
</dbReference>
<dbReference type="HOGENOM" id="CLU_1271997_0_0_1"/>
<dbReference type="InParanoid" id="E4URZ5"/>
<dbReference type="Proteomes" id="UP000002669">
    <property type="component" value="Unassembled WGS sequence"/>
</dbReference>
<feature type="region of interest" description="Disordered" evidence="1">
    <location>
        <begin position="146"/>
        <end position="171"/>
    </location>
</feature>
<organism evidence="3">
    <name type="scientific">Arthroderma gypseum (strain ATCC MYA-4604 / CBS 118893)</name>
    <name type="common">Microsporum gypseum</name>
    <dbReference type="NCBI Taxonomy" id="535722"/>
    <lineage>
        <taxon>Eukaryota</taxon>
        <taxon>Fungi</taxon>
        <taxon>Dikarya</taxon>
        <taxon>Ascomycota</taxon>
        <taxon>Pezizomycotina</taxon>
        <taxon>Eurotiomycetes</taxon>
        <taxon>Eurotiomycetidae</taxon>
        <taxon>Onygenales</taxon>
        <taxon>Arthrodermataceae</taxon>
        <taxon>Nannizzia</taxon>
    </lineage>
</organism>
<accession>E4URZ5</accession>
<protein>
    <submittedName>
        <fullName evidence="2">Uncharacterized protein</fullName>
    </submittedName>
</protein>
<evidence type="ECO:0000313" key="3">
    <source>
        <dbReference type="Proteomes" id="UP000002669"/>
    </source>
</evidence>
<evidence type="ECO:0000313" key="2">
    <source>
        <dbReference type="EMBL" id="EFR01252.1"/>
    </source>
</evidence>
<feature type="compositionally biased region" description="Basic and acidic residues" evidence="1">
    <location>
        <begin position="146"/>
        <end position="169"/>
    </location>
</feature>
<keyword evidence="3" id="KW-1185">Reference proteome</keyword>
<sequence>MRKTKDPAARTERSEAARQRSLWALELAGRNKHCRDAGDGEDVDILYTVHLRLRDYGRDRNGIKGQESRDRQQETSSQETGACTAWHRIRSGIAAVGPEYPNRASTGWSIGAINRERLSSRLACSLNPAALRPHTRRLKQLACSRNETRDGRRETQAWHDPDARRRAPRELAQTPVDGLARRGWFLGDGLSGRQGHRCWEPKMLTVSRWGLSLNTLI</sequence>
<feature type="region of interest" description="Disordered" evidence="1">
    <location>
        <begin position="59"/>
        <end position="81"/>
    </location>
</feature>
<reference evidence="3" key="1">
    <citation type="journal article" date="2012" name="MBio">
        <title>Comparative genome analysis of Trichophyton rubrum and related dermatophytes reveals candidate genes involved in infection.</title>
        <authorList>
            <person name="Martinez D.A."/>
            <person name="Oliver B.G."/>
            <person name="Graeser Y."/>
            <person name="Goldberg J.M."/>
            <person name="Li W."/>
            <person name="Martinez-Rossi N.M."/>
            <person name="Monod M."/>
            <person name="Shelest E."/>
            <person name="Barton R.C."/>
            <person name="Birch E."/>
            <person name="Brakhage A.A."/>
            <person name="Chen Z."/>
            <person name="Gurr S.J."/>
            <person name="Heiman D."/>
            <person name="Heitman J."/>
            <person name="Kosti I."/>
            <person name="Rossi A."/>
            <person name="Saif S."/>
            <person name="Samalova M."/>
            <person name="Saunders C.W."/>
            <person name="Shea T."/>
            <person name="Summerbell R.C."/>
            <person name="Xu J."/>
            <person name="Young S."/>
            <person name="Zeng Q."/>
            <person name="Birren B.W."/>
            <person name="Cuomo C.A."/>
            <person name="White T.C."/>
        </authorList>
    </citation>
    <scope>NUCLEOTIDE SEQUENCE [LARGE SCALE GENOMIC DNA]</scope>
    <source>
        <strain evidence="3">ATCC MYA-4604 / CBS 118893</strain>
    </source>
</reference>
<proteinExistence type="predicted"/>
<dbReference type="VEuPathDB" id="FungiDB:MGYG_04257"/>
<dbReference type="RefSeq" id="XP_003174082.1">
    <property type="nucleotide sequence ID" value="XM_003174034.1"/>
</dbReference>
<feature type="compositionally biased region" description="Basic and acidic residues" evidence="1">
    <location>
        <begin position="59"/>
        <end position="73"/>
    </location>
</feature>
<dbReference type="AlphaFoldDB" id="E4URZ5"/>